<dbReference type="GO" id="GO:0000105">
    <property type="term" value="P:L-histidine biosynthetic process"/>
    <property type="evidence" value="ECO:0007669"/>
    <property type="project" value="UniProtKB-UniRule"/>
</dbReference>
<dbReference type="UniPathway" id="UPA00031">
    <property type="reaction ID" value="UER00013"/>
</dbReference>
<dbReference type="SUPFAM" id="SSF89550">
    <property type="entry name" value="PHP domain-like"/>
    <property type="match status" value="1"/>
</dbReference>
<dbReference type="NCBIfam" id="NF005996">
    <property type="entry name" value="PRK08123.1"/>
    <property type="match status" value="1"/>
</dbReference>
<evidence type="ECO:0000256" key="9">
    <source>
        <dbReference type="SAM" id="MobiDB-lite"/>
    </source>
</evidence>
<dbReference type="NCBIfam" id="TIGR01856">
    <property type="entry name" value="hisJ_fam"/>
    <property type="match status" value="1"/>
</dbReference>
<evidence type="ECO:0000256" key="3">
    <source>
        <dbReference type="ARBA" id="ARBA00013085"/>
    </source>
</evidence>
<dbReference type="Pfam" id="PF02811">
    <property type="entry name" value="PHP"/>
    <property type="match status" value="1"/>
</dbReference>
<comment type="catalytic activity">
    <reaction evidence="7 8">
        <text>L-histidinol phosphate + H2O = L-histidinol + phosphate</text>
        <dbReference type="Rhea" id="RHEA:14465"/>
        <dbReference type="ChEBI" id="CHEBI:15377"/>
        <dbReference type="ChEBI" id="CHEBI:43474"/>
        <dbReference type="ChEBI" id="CHEBI:57699"/>
        <dbReference type="ChEBI" id="CHEBI:57980"/>
        <dbReference type="EC" id="3.1.3.15"/>
    </reaction>
</comment>
<comment type="pathway">
    <text evidence="1 8">Amino-acid biosynthesis; L-histidine biosynthesis; L-histidine from 5-phospho-alpha-D-ribose 1-diphosphate: step 8/9.</text>
</comment>
<name>A0A0B6AHH1_PRIM2</name>
<dbReference type="EMBL" id="CP009920">
    <property type="protein sequence ID" value="AJI20467.1"/>
    <property type="molecule type" value="Genomic_DNA"/>
</dbReference>
<feature type="region of interest" description="Disordered" evidence="9">
    <location>
        <begin position="43"/>
        <end position="62"/>
    </location>
</feature>
<dbReference type="EC" id="3.1.3.15" evidence="3 8"/>
<evidence type="ECO:0000259" key="10">
    <source>
        <dbReference type="Pfam" id="PF02811"/>
    </source>
</evidence>
<dbReference type="HOGENOM" id="CLU_054611_2_1_9"/>
<dbReference type="InterPro" id="IPR010140">
    <property type="entry name" value="Histidinol_P_phosphatase_HisJ"/>
</dbReference>
<dbReference type="Gene3D" id="3.20.20.140">
    <property type="entry name" value="Metal-dependent hydrolases"/>
    <property type="match status" value="1"/>
</dbReference>
<keyword evidence="5 8" id="KW-0378">Hydrolase</keyword>
<sequence length="264" mass="30008">MKVDKHIHTPFCPHGSPDSLQQYVEQAISLNFCEISFTEHAPLPKSFSDPTPDRDSGMDPDKLDRYIQNVQQVKKEFEPDIRINIGLEVDFIEGFEHETTDFLNEYGPYLDDSILSVHFLKHEEGYDCLDFSADVFAHIVQKFGSVSKVYDKYYNTVLRSVQANLGVYKPKRIGHMTLVHKFQTRFPYEDTLSPIILAILDEIKMKDLALDYNGAGLFKPLCKEAYPAPFVVKAAQQKKIPLVYGSDAHCAKDLGQGYGELHLG</sequence>
<dbReference type="Proteomes" id="UP000031829">
    <property type="component" value="Chromosome"/>
</dbReference>
<evidence type="ECO:0000256" key="6">
    <source>
        <dbReference type="ARBA" id="ARBA00023102"/>
    </source>
</evidence>
<dbReference type="GO" id="GO:0005737">
    <property type="term" value="C:cytoplasm"/>
    <property type="evidence" value="ECO:0007669"/>
    <property type="project" value="TreeGrafter"/>
</dbReference>
<dbReference type="RefSeq" id="WP_013085218.1">
    <property type="nucleotide sequence ID" value="NZ_BCVB01000008.1"/>
</dbReference>
<dbReference type="PATRIC" id="fig|592022.4.peg.4792"/>
<feature type="domain" description="PHP" evidence="10">
    <location>
        <begin position="5"/>
        <end position="213"/>
    </location>
</feature>
<protein>
    <recommendedName>
        <fullName evidence="3 8">Histidinol-phosphatase</fullName>
        <shortName evidence="8">HolPase</shortName>
        <ecNumber evidence="3 8">3.1.3.15</ecNumber>
    </recommendedName>
</protein>
<keyword evidence="6 8" id="KW-0368">Histidine biosynthesis</keyword>
<evidence type="ECO:0000256" key="8">
    <source>
        <dbReference type="RuleBase" id="RU366003"/>
    </source>
</evidence>
<feature type="compositionally biased region" description="Basic and acidic residues" evidence="9">
    <location>
        <begin position="51"/>
        <end position="62"/>
    </location>
</feature>
<dbReference type="AlphaFoldDB" id="A0A0B6AHH1"/>
<dbReference type="GeneID" id="93645262"/>
<organism evidence="11 12">
    <name type="scientific">Priestia megaterium (strain ATCC 14581 / DSM 32 / CCUG 1817 / JCM 2506 / NBRC 15308 / NCIMB 9376 / NCTC 10342 / NRRL B-14308 / VKM B-512 / Ford 19)</name>
    <name type="common">Bacillus megaterium</name>
    <dbReference type="NCBI Taxonomy" id="1348623"/>
    <lineage>
        <taxon>Bacteria</taxon>
        <taxon>Bacillati</taxon>
        <taxon>Bacillota</taxon>
        <taxon>Bacilli</taxon>
        <taxon>Bacillales</taxon>
        <taxon>Bacillaceae</taxon>
        <taxon>Priestia</taxon>
    </lineage>
</organism>
<dbReference type="PANTHER" id="PTHR21039">
    <property type="entry name" value="HISTIDINOL PHOSPHATASE-RELATED"/>
    <property type="match status" value="1"/>
</dbReference>
<dbReference type="GO" id="GO:0004401">
    <property type="term" value="F:histidinol-phosphatase activity"/>
    <property type="evidence" value="ECO:0007669"/>
    <property type="project" value="UniProtKB-UniRule"/>
</dbReference>
<dbReference type="CDD" id="cd12110">
    <property type="entry name" value="PHP_HisPPase_Hisj_like"/>
    <property type="match status" value="1"/>
</dbReference>
<comment type="similarity">
    <text evidence="2 8">Belongs to the PHP hydrolase family. HisK subfamily.</text>
</comment>
<evidence type="ECO:0000256" key="5">
    <source>
        <dbReference type="ARBA" id="ARBA00022801"/>
    </source>
</evidence>
<evidence type="ECO:0000313" key="11">
    <source>
        <dbReference type="EMBL" id="AJI20467.1"/>
    </source>
</evidence>
<evidence type="ECO:0000313" key="12">
    <source>
        <dbReference type="Proteomes" id="UP000031829"/>
    </source>
</evidence>
<keyword evidence="4 8" id="KW-0028">Amino-acid biosynthesis</keyword>
<evidence type="ECO:0000256" key="1">
    <source>
        <dbReference type="ARBA" id="ARBA00004970"/>
    </source>
</evidence>
<proteinExistence type="inferred from homology"/>
<reference evidence="11 12" key="1">
    <citation type="journal article" date="2015" name="Genome Announc.">
        <title>Complete genome sequences for 35 biothreat assay-relevant bacillus species.</title>
        <authorList>
            <person name="Johnson S.L."/>
            <person name="Daligault H.E."/>
            <person name="Davenport K.W."/>
            <person name="Jaissle J."/>
            <person name="Frey K.G."/>
            <person name="Ladner J.T."/>
            <person name="Broomall S.M."/>
            <person name="Bishop-Lilly K.A."/>
            <person name="Bruce D.C."/>
            <person name="Gibbons H.S."/>
            <person name="Coyne S.R."/>
            <person name="Lo C.C."/>
            <person name="Meincke L."/>
            <person name="Munk A.C."/>
            <person name="Koroleva G.I."/>
            <person name="Rosenzweig C.N."/>
            <person name="Palacios G.F."/>
            <person name="Redden C.L."/>
            <person name="Minogue T.D."/>
            <person name="Chain P.S."/>
        </authorList>
    </citation>
    <scope>NUCLEOTIDE SEQUENCE [LARGE SCALE GENOMIC DNA]</scope>
    <source>
        <strain evidence="12">ATCC 14581 / DSM 32 / JCM 2506 / NBRC 15308 / NCIMB 9376 / NCTC 10342 / NRRL B-14308 / VKM B-512</strain>
    </source>
</reference>
<dbReference type="InterPro" id="IPR004013">
    <property type="entry name" value="PHP_dom"/>
</dbReference>
<dbReference type="KEGG" id="bmeg:BG04_1798"/>
<accession>A0A0B6AHH1</accession>
<evidence type="ECO:0000256" key="7">
    <source>
        <dbReference type="ARBA" id="ARBA00049158"/>
    </source>
</evidence>
<evidence type="ECO:0000256" key="4">
    <source>
        <dbReference type="ARBA" id="ARBA00022605"/>
    </source>
</evidence>
<dbReference type="InterPro" id="IPR016195">
    <property type="entry name" value="Pol/histidinol_Pase-like"/>
</dbReference>
<dbReference type="PANTHER" id="PTHR21039:SF0">
    <property type="entry name" value="HISTIDINOL-PHOSPHATASE"/>
    <property type="match status" value="1"/>
</dbReference>
<evidence type="ECO:0000256" key="2">
    <source>
        <dbReference type="ARBA" id="ARBA00009152"/>
    </source>
</evidence>
<gene>
    <name evidence="11" type="primary">hisK</name>
    <name evidence="11" type="ORF">BG04_1798</name>
</gene>